<keyword evidence="6 7" id="KW-0067">ATP-binding</keyword>
<evidence type="ECO:0000313" key="11">
    <source>
        <dbReference type="Proteomes" id="UP001327560"/>
    </source>
</evidence>
<evidence type="ECO:0000256" key="2">
    <source>
        <dbReference type="ARBA" id="ARBA00022679"/>
    </source>
</evidence>
<dbReference type="InterPro" id="IPR000270">
    <property type="entry name" value="PB1_dom"/>
</dbReference>
<dbReference type="Pfam" id="PF00564">
    <property type="entry name" value="PB1"/>
    <property type="match status" value="1"/>
</dbReference>
<dbReference type="CDD" id="cd06410">
    <property type="entry name" value="PB1_UP2"/>
    <property type="match status" value="1"/>
</dbReference>
<accession>A0AAQ3Q2Z5</accession>
<dbReference type="InterPro" id="IPR017441">
    <property type="entry name" value="Protein_kinase_ATP_BS"/>
</dbReference>
<dbReference type="InterPro" id="IPR002355">
    <property type="entry name" value="Cu_oxidase_Cu_BS"/>
</dbReference>
<evidence type="ECO:0000256" key="7">
    <source>
        <dbReference type="PROSITE-ProRule" id="PRU10141"/>
    </source>
</evidence>
<proteinExistence type="predicted"/>
<dbReference type="Gene3D" id="3.10.20.90">
    <property type="entry name" value="Phosphatidylinositol 3-kinase Catalytic Subunit, Chain A, domain 1"/>
    <property type="match status" value="1"/>
</dbReference>
<dbReference type="PROSITE" id="PS00107">
    <property type="entry name" value="PROTEIN_KINASE_ATP"/>
    <property type="match status" value="1"/>
</dbReference>
<evidence type="ECO:0000256" key="8">
    <source>
        <dbReference type="SAM" id="MobiDB-lite"/>
    </source>
</evidence>
<dbReference type="EMBL" id="CP136890">
    <property type="protein sequence ID" value="WOK94057.1"/>
    <property type="molecule type" value="Genomic_DNA"/>
</dbReference>
<feature type="compositionally biased region" description="Low complexity" evidence="8">
    <location>
        <begin position="226"/>
        <end position="235"/>
    </location>
</feature>
<keyword evidence="2" id="KW-0808">Transferase</keyword>
<dbReference type="Proteomes" id="UP001327560">
    <property type="component" value="Chromosome 1"/>
</dbReference>
<keyword evidence="3" id="KW-0479">Metal-binding</keyword>
<evidence type="ECO:0000256" key="3">
    <source>
        <dbReference type="ARBA" id="ARBA00022723"/>
    </source>
</evidence>
<dbReference type="SUPFAM" id="SSF54277">
    <property type="entry name" value="CAD &amp; PB1 domains"/>
    <property type="match status" value="1"/>
</dbReference>
<dbReference type="PANTHER" id="PTHR23257:SF703">
    <property type="entry name" value="KINASE SUPERFAMILY WITH OCTICOSAPEPTIDE_PHOX_BEM1P DOMAIN-CONTAINING PROTEIN"/>
    <property type="match status" value="1"/>
</dbReference>
<dbReference type="Gene3D" id="1.10.510.10">
    <property type="entry name" value="Transferase(Phosphotransferase) domain 1"/>
    <property type="match status" value="1"/>
</dbReference>
<dbReference type="SUPFAM" id="SSF56112">
    <property type="entry name" value="Protein kinase-like (PK-like)"/>
    <property type="match status" value="1"/>
</dbReference>
<feature type="binding site" evidence="7">
    <location>
        <position position="1197"/>
    </location>
    <ligand>
        <name>ATP</name>
        <dbReference type="ChEBI" id="CHEBI:30616"/>
    </ligand>
</feature>
<keyword evidence="11" id="KW-1185">Reference proteome</keyword>
<dbReference type="InterPro" id="IPR008271">
    <property type="entry name" value="Ser/Thr_kinase_AS"/>
</dbReference>
<feature type="region of interest" description="Disordered" evidence="8">
    <location>
        <begin position="1029"/>
        <end position="1050"/>
    </location>
</feature>
<evidence type="ECO:0000259" key="9">
    <source>
        <dbReference type="PROSITE" id="PS50011"/>
    </source>
</evidence>
<dbReference type="PANTHER" id="PTHR23257">
    <property type="entry name" value="SERINE-THREONINE PROTEIN KINASE"/>
    <property type="match status" value="1"/>
</dbReference>
<dbReference type="InterPro" id="IPR001245">
    <property type="entry name" value="Ser-Thr/Tyr_kinase_cat_dom"/>
</dbReference>
<feature type="domain" description="Protein kinase" evidence="9">
    <location>
        <begin position="1170"/>
        <end position="1437"/>
    </location>
</feature>
<keyword evidence="5" id="KW-0418">Kinase</keyword>
<dbReference type="CDD" id="cd13999">
    <property type="entry name" value="STKc_MAP3K-like"/>
    <property type="match status" value="1"/>
</dbReference>
<evidence type="ECO:0000256" key="4">
    <source>
        <dbReference type="ARBA" id="ARBA00022741"/>
    </source>
</evidence>
<dbReference type="PROSITE" id="PS50011">
    <property type="entry name" value="PROTEIN_KINASE_DOM"/>
    <property type="match status" value="1"/>
</dbReference>
<dbReference type="GO" id="GO:0004674">
    <property type="term" value="F:protein serine/threonine kinase activity"/>
    <property type="evidence" value="ECO:0007669"/>
    <property type="project" value="UniProtKB-KW"/>
</dbReference>
<dbReference type="InterPro" id="IPR011009">
    <property type="entry name" value="Kinase-like_dom_sf"/>
</dbReference>
<evidence type="ECO:0000256" key="5">
    <source>
        <dbReference type="ARBA" id="ARBA00022777"/>
    </source>
</evidence>
<evidence type="ECO:0000256" key="1">
    <source>
        <dbReference type="ARBA" id="ARBA00022527"/>
    </source>
</evidence>
<dbReference type="GO" id="GO:0005737">
    <property type="term" value="C:cytoplasm"/>
    <property type="evidence" value="ECO:0007669"/>
    <property type="project" value="TreeGrafter"/>
</dbReference>
<dbReference type="PROSITE" id="PS00108">
    <property type="entry name" value="PROTEIN_KINASE_ST"/>
    <property type="match status" value="1"/>
</dbReference>
<gene>
    <name evidence="10" type="ORF">Cni_G02759</name>
</gene>
<dbReference type="SMART" id="SM00220">
    <property type="entry name" value="S_TKc"/>
    <property type="match status" value="1"/>
</dbReference>
<dbReference type="Gene3D" id="3.30.200.20">
    <property type="entry name" value="Phosphorylase Kinase, domain 1"/>
    <property type="match status" value="1"/>
</dbReference>
<dbReference type="SMART" id="SM00666">
    <property type="entry name" value="PB1"/>
    <property type="match status" value="1"/>
</dbReference>
<keyword evidence="4 7" id="KW-0547">Nucleotide-binding</keyword>
<protein>
    <recommendedName>
        <fullName evidence="9">Protein kinase domain-containing protein</fullName>
    </recommendedName>
</protein>
<organism evidence="10 11">
    <name type="scientific">Canna indica</name>
    <name type="common">Indian-shot</name>
    <dbReference type="NCBI Taxonomy" id="4628"/>
    <lineage>
        <taxon>Eukaryota</taxon>
        <taxon>Viridiplantae</taxon>
        <taxon>Streptophyta</taxon>
        <taxon>Embryophyta</taxon>
        <taxon>Tracheophyta</taxon>
        <taxon>Spermatophyta</taxon>
        <taxon>Magnoliopsida</taxon>
        <taxon>Liliopsida</taxon>
        <taxon>Zingiberales</taxon>
        <taxon>Cannaceae</taxon>
        <taxon>Canna</taxon>
    </lineage>
</organism>
<dbReference type="FunFam" id="1.10.510.10:FF:000142">
    <property type="entry name" value="Octicosapeptide/phox/Bem1p domain kinase superfamily protein"/>
    <property type="match status" value="1"/>
</dbReference>
<dbReference type="Pfam" id="PF07714">
    <property type="entry name" value="PK_Tyr_Ser-Thr"/>
    <property type="match status" value="1"/>
</dbReference>
<dbReference type="FunFam" id="3.10.20.90:FF:000058">
    <property type="entry name" value="Octicosapeptide/phox/Bem1p domain kinase superfamily protein"/>
    <property type="match status" value="1"/>
</dbReference>
<evidence type="ECO:0000313" key="10">
    <source>
        <dbReference type="EMBL" id="WOK94057.1"/>
    </source>
</evidence>
<dbReference type="PROSITE" id="PS00080">
    <property type="entry name" value="MULTICOPPER_OXIDASE2"/>
    <property type="match status" value="1"/>
</dbReference>
<feature type="compositionally biased region" description="Basic and acidic residues" evidence="8">
    <location>
        <begin position="206"/>
        <end position="222"/>
    </location>
</feature>
<dbReference type="InterPro" id="IPR000719">
    <property type="entry name" value="Prot_kinase_dom"/>
</dbReference>
<dbReference type="GO" id="GO:0007165">
    <property type="term" value="P:signal transduction"/>
    <property type="evidence" value="ECO:0007669"/>
    <property type="project" value="TreeGrafter"/>
</dbReference>
<dbReference type="InterPro" id="IPR050167">
    <property type="entry name" value="Ser_Thr_protein_kinase"/>
</dbReference>
<dbReference type="GO" id="GO:0005507">
    <property type="term" value="F:copper ion binding"/>
    <property type="evidence" value="ECO:0007669"/>
    <property type="project" value="InterPro"/>
</dbReference>
<name>A0AAQ3Q2Z5_9LILI</name>
<dbReference type="PRINTS" id="PR00109">
    <property type="entry name" value="TYRKINASE"/>
</dbReference>
<feature type="region of interest" description="Disordered" evidence="8">
    <location>
        <begin position="200"/>
        <end position="256"/>
    </location>
</feature>
<dbReference type="GO" id="GO:0005524">
    <property type="term" value="F:ATP binding"/>
    <property type="evidence" value="ECO:0007669"/>
    <property type="project" value="UniProtKB-UniRule"/>
</dbReference>
<reference evidence="10 11" key="1">
    <citation type="submission" date="2023-10" db="EMBL/GenBank/DDBJ databases">
        <title>Chromosome-scale genome assembly provides insights into flower coloration mechanisms of Canna indica.</title>
        <authorList>
            <person name="Li C."/>
        </authorList>
    </citation>
    <scope>NUCLEOTIDE SEQUENCE [LARGE SCALE GENOMIC DNA]</scope>
    <source>
        <tissue evidence="10">Flower</tissue>
    </source>
</reference>
<keyword evidence="1" id="KW-0723">Serine/threonine-protein kinase</keyword>
<evidence type="ECO:0000256" key="6">
    <source>
        <dbReference type="ARBA" id="ARBA00022840"/>
    </source>
</evidence>
<sequence>MQSILSAIWNQPHGFRCEEVAPKIYKFYFDQGYHIKKILRNQPWSYKNQMLVLKKWERGKDYTDYGFNMVPMWLQIWSVPGELRNTQVGNQILSYLGKVETVGLYSVRHPQGFIIKGKETINISLPLRRGHLDKSRDSLIAKEEDEQSPALKYGPWLRANQTDTLIQNQEQNFRSQAMSASSRLNQYSADVFTHLSSLSVSNPKAHKGDSQSKDLTKSDPPQHARSTTAVTTSSVPEPHGKHTKGGSETTLRKRPRAISIEDQLHYSKKARPYEAASMEYCIFLSGIKQDGKRFINLLRKYGFDDYFIVPSHDTMEDPHYHVWFGCFTDNPNCLGNSHWIAPVGGFEFREETVERDSRLFEKSLLFNCLVKEKFLCSFGGSILPRPLDGRLRYVGGETRIMTVSRNVSYEDLLARVRVLFDGVSVIKYQQPNEDVDSLVSVVNDDDVTNMIEEYDKLSTAGDGVVWLRIFLFSQIQDHDQVAATAHFDTDERENERRYIDALNNLTDAKLPSSPVFSEHCSRHPSMDGGNYNQLNLRHLSISNSSHGQRCGEMDYPCNPAFFSPIQHAASDPSEFSLSPPSSRVHLNAGEFSGRFVDDCFRQTPGYQLHPYDRQTLSPVENLVWVPAGAIVQEQSGFSSNLVHSQNMIESNNVCDHCHIAYHKNHGLTADTRGAIDNHLKHEQPYIEQQNMENEYVGNSPKSCAEYFCTRDSYMANQDMKMEHGIYVKEWNEHHHPFYYEYDQGRAHSHQITHRRDDMWIHVNGTGGLNEHHIFDGTIMNVPFTHGNADGKHVFPSNCISHDEINYIHHATNTGNEVYLPQQTVGGGRGTTGTYEPGLEDTAVVYKNQPSLYGAESLYQNPNNSHPNQSLWRTRHVPDHPGTSYEPSTSMMASGGDSFFNRCMQEGNPRLKYIHAQDEITNALSSQNNIMQQRVLNFQDSINLGSPYHYATRQNEVIPDQEYRIQHPPTMASYLTLPVTTAADRNLTVDVQRRKHDILKEPDEHIILPPRSCESFQFATDGLQLSEVERAKSKQIDADNNSAHGHGDTSGGKLNFLPELIASVKKAVLEGAEEVITTEPDVPSAPDKKESLHECVHEVHSISNIGHQKHCENEHVTAEETLARSLRISKGDNQASTEEDIEHEKLGKIEPTSAEAEALDKGLQMINNDDLEEIRQLGSGSFGSVYYGKWRGSDVAIKRIKASCFAGRPSERERLIADFWKEALIMSSLHHPNIVSFYGVVRDGPDGSLATVTEFMVNGSLKQFLQKKDRTIDRRKRLMIAMDVAFGMEYLHRKNIVHFDLKCENLLVNMRDPHRPICKIGDLGLSKVKQQTMVSGGLRGTLPWMAPELLSGKSSMVSDKIDVYSYGIVMWELLSGEEPYADMHCASIIGGIVNNSIRPKIPTWCDPEWKSLMESCWSSDPASRPSFSEISQKLRQMAAAIKLR</sequence>